<keyword evidence="1" id="KW-0489">Methyltransferase</keyword>
<dbReference type="EMBL" id="JAQMWT010000001">
    <property type="protein sequence ID" value="KAJ8614619.1"/>
    <property type="molecule type" value="Genomic_DNA"/>
</dbReference>
<evidence type="ECO:0000313" key="6">
    <source>
        <dbReference type="Proteomes" id="UP001230188"/>
    </source>
</evidence>
<sequence length="299" mass="32057">MSEDVVRSVDSGTLMRELARRGIDVGNEATKPRQSHEVGSLRPKTAESDARAAALDAALERLGVAGGAALLEGPPLKSYNSWVRPRDGGGGQQTTENAAHQIAFLQRHELARRETHLRNTDDAARRRATAGLEPHDIVLVLDNVRSAENVGSVFRTADAARCRELVTCGFTPNPLSTSKISKTAFGAETAVPSRHFDSTLEAVRYAKRDLDCVVWALETVDGAVAYTEAPLPSPGTKKGVALIFGNEVTGVDMSVLDHVDAVVQIPTYGTKNSINLACCAAIVTYDILRRWGTTVPLSS</sequence>
<dbReference type="GO" id="GO:0008173">
    <property type="term" value="F:RNA methyltransferase activity"/>
    <property type="evidence" value="ECO:0007669"/>
    <property type="project" value="InterPro"/>
</dbReference>
<dbReference type="GO" id="GO:0006396">
    <property type="term" value="P:RNA processing"/>
    <property type="evidence" value="ECO:0007669"/>
    <property type="project" value="InterPro"/>
</dbReference>
<dbReference type="Gene3D" id="3.40.1280.10">
    <property type="match status" value="1"/>
</dbReference>
<feature type="domain" description="tRNA/rRNA methyltransferase SpoU type" evidence="4">
    <location>
        <begin position="137"/>
        <end position="285"/>
    </location>
</feature>
<proteinExistence type="predicted"/>
<dbReference type="Proteomes" id="UP001230188">
    <property type="component" value="Unassembled WGS sequence"/>
</dbReference>
<evidence type="ECO:0000256" key="1">
    <source>
        <dbReference type="ARBA" id="ARBA00022603"/>
    </source>
</evidence>
<organism evidence="5 6">
    <name type="scientific">Chrysophaeum taylorii</name>
    <dbReference type="NCBI Taxonomy" id="2483200"/>
    <lineage>
        <taxon>Eukaryota</taxon>
        <taxon>Sar</taxon>
        <taxon>Stramenopiles</taxon>
        <taxon>Ochrophyta</taxon>
        <taxon>Pelagophyceae</taxon>
        <taxon>Pelagomonadales</taxon>
        <taxon>Pelagomonadaceae</taxon>
        <taxon>Chrysophaeum</taxon>
    </lineage>
</organism>
<dbReference type="GO" id="GO:0032259">
    <property type="term" value="P:methylation"/>
    <property type="evidence" value="ECO:0007669"/>
    <property type="project" value="UniProtKB-KW"/>
</dbReference>
<dbReference type="InterPro" id="IPR051259">
    <property type="entry name" value="rRNA_Methyltransferase"/>
</dbReference>
<evidence type="ECO:0000313" key="5">
    <source>
        <dbReference type="EMBL" id="KAJ8614619.1"/>
    </source>
</evidence>
<keyword evidence="2" id="KW-0808">Transferase</keyword>
<evidence type="ECO:0000256" key="3">
    <source>
        <dbReference type="SAM" id="MobiDB-lite"/>
    </source>
</evidence>
<dbReference type="SUPFAM" id="SSF75217">
    <property type="entry name" value="alpha/beta knot"/>
    <property type="match status" value="1"/>
</dbReference>
<dbReference type="GO" id="GO:0003723">
    <property type="term" value="F:RNA binding"/>
    <property type="evidence" value="ECO:0007669"/>
    <property type="project" value="InterPro"/>
</dbReference>
<dbReference type="Pfam" id="PF00588">
    <property type="entry name" value="SpoU_methylase"/>
    <property type="match status" value="1"/>
</dbReference>
<evidence type="ECO:0000256" key="2">
    <source>
        <dbReference type="ARBA" id="ARBA00022679"/>
    </source>
</evidence>
<evidence type="ECO:0000259" key="4">
    <source>
        <dbReference type="Pfam" id="PF00588"/>
    </source>
</evidence>
<dbReference type="PANTHER" id="PTHR43191:SF7">
    <property type="entry name" value="OBP33PEP LIKE PROTEIN"/>
    <property type="match status" value="1"/>
</dbReference>
<name>A0AAD7UR82_9STRA</name>
<dbReference type="InterPro" id="IPR029026">
    <property type="entry name" value="tRNA_m1G_MTases_N"/>
</dbReference>
<dbReference type="InterPro" id="IPR029028">
    <property type="entry name" value="Alpha/beta_knot_MTases"/>
</dbReference>
<protein>
    <recommendedName>
        <fullName evidence="4">tRNA/rRNA methyltransferase SpoU type domain-containing protein</fullName>
    </recommendedName>
</protein>
<accession>A0AAD7UR82</accession>
<reference evidence="5" key="1">
    <citation type="submission" date="2023-01" db="EMBL/GenBank/DDBJ databases">
        <title>Metagenome sequencing of chrysophaentin producing Chrysophaeum taylorii.</title>
        <authorList>
            <person name="Davison J."/>
            <person name="Bewley C."/>
        </authorList>
    </citation>
    <scope>NUCLEOTIDE SEQUENCE</scope>
    <source>
        <strain evidence="5">NIES-1699</strain>
    </source>
</reference>
<dbReference type="InterPro" id="IPR001537">
    <property type="entry name" value="SpoU_MeTrfase"/>
</dbReference>
<feature type="region of interest" description="Disordered" evidence="3">
    <location>
        <begin position="20"/>
        <end position="49"/>
    </location>
</feature>
<gene>
    <name evidence="5" type="ORF">CTAYLR_008991</name>
</gene>
<comment type="caution">
    <text evidence="5">The sequence shown here is derived from an EMBL/GenBank/DDBJ whole genome shotgun (WGS) entry which is preliminary data.</text>
</comment>
<dbReference type="AlphaFoldDB" id="A0AAD7UR82"/>
<keyword evidence="6" id="KW-1185">Reference proteome</keyword>
<dbReference type="PANTHER" id="PTHR43191">
    <property type="entry name" value="RRNA METHYLTRANSFERASE 3"/>
    <property type="match status" value="1"/>
</dbReference>